<organism evidence="7 8">
    <name type="scientific">Caenorhabditis nigoni</name>
    <dbReference type="NCBI Taxonomy" id="1611254"/>
    <lineage>
        <taxon>Eukaryota</taxon>
        <taxon>Metazoa</taxon>
        <taxon>Ecdysozoa</taxon>
        <taxon>Nematoda</taxon>
        <taxon>Chromadorea</taxon>
        <taxon>Rhabditida</taxon>
        <taxon>Rhabditina</taxon>
        <taxon>Rhabditomorpha</taxon>
        <taxon>Rhabditoidea</taxon>
        <taxon>Rhabditidae</taxon>
        <taxon>Peloderinae</taxon>
        <taxon>Caenorhabditis</taxon>
    </lineage>
</organism>
<dbReference type="PANTHER" id="PTHR22718:SF22">
    <property type="entry name" value="7TM GPCR SERPENTINE RECEPTOR CLASS X (SRX) DOMAIN-CONTAINING PROTEIN-RELATED"/>
    <property type="match status" value="1"/>
</dbReference>
<dbReference type="PROSITE" id="PS00237">
    <property type="entry name" value="G_PROTEIN_RECEP_F1_1"/>
    <property type="match status" value="1"/>
</dbReference>
<dbReference type="CDD" id="cd00637">
    <property type="entry name" value="7tm_classA_rhodopsin-like"/>
    <property type="match status" value="1"/>
</dbReference>
<evidence type="ECO:0000256" key="5">
    <source>
        <dbReference type="SAM" id="Phobius"/>
    </source>
</evidence>
<evidence type="ECO:0000256" key="4">
    <source>
        <dbReference type="ARBA" id="ARBA00023136"/>
    </source>
</evidence>
<keyword evidence="2 5" id="KW-0812">Transmembrane</keyword>
<comment type="caution">
    <text evidence="7">The sequence shown here is derived from an EMBL/GenBank/DDBJ whole genome shotgun (WGS) entry which is preliminary data.</text>
</comment>
<dbReference type="InterPro" id="IPR019430">
    <property type="entry name" value="7TM_GPCR_serpentine_rcpt_Srx"/>
</dbReference>
<proteinExistence type="predicted"/>
<dbReference type="Pfam" id="PF10328">
    <property type="entry name" value="7TM_GPCR_Srx"/>
    <property type="match status" value="1"/>
</dbReference>
<evidence type="ECO:0000256" key="1">
    <source>
        <dbReference type="ARBA" id="ARBA00004370"/>
    </source>
</evidence>
<feature type="domain" description="7TM GPCR serpentine receptor class x (Srx)" evidence="6">
    <location>
        <begin position="3"/>
        <end position="225"/>
    </location>
</feature>
<evidence type="ECO:0000256" key="2">
    <source>
        <dbReference type="ARBA" id="ARBA00022692"/>
    </source>
</evidence>
<dbReference type="AlphaFoldDB" id="A0A2G5TDM5"/>
<dbReference type="Gene3D" id="1.20.1070.10">
    <property type="entry name" value="Rhodopsin 7-helix transmembrane proteins"/>
    <property type="match status" value="1"/>
</dbReference>
<dbReference type="InterPro" id="IPR000276">
    <property type="entry name" value="GPCR_Rhodpsn"/>
</dbReference>
<dbReference type="PANTHER" id="PTHR22718">
    <property type="entry name" value="SERPENTINE RECEPTOR, CLASS X"/>
    <property type="match status" value="1"/>
</dbReference>
<dbReference type="EMBL" id="PDUG01000005">
    <property type="protein sequence ID" value="PIC25273.1"/>
    <property type="molecule type" value="Genomic_DNA"/>
</dbReference>
<feature type="transmembrane region" description="Helical" evidence="5">
    <location>
        <begin position="27"/>
        <end position="52"/>
    </location>
</feature>
<sequence>MFVATFYLSPSIVLNSFLISDTKKNTWTLLLSSLFLFLWYFESILQIVMALNRYIVICLNMQKVFTFFTTTLLFVFLIPFCFLLMSYSQYLSPCCSFMYDQEYLSYSYFTNGTIPNYSNTFVDLPLNTSSSVISIICYVLIFWKIHHYSPATVSVGGGRQKVRRNRDIRCAIQFSLLLAFYTFAWVLFRVLPIILATKDVEWFILVPTLYTLNCTSNAIIYICFNGEVQENLIPYKLHKILELFHLVRSPTPKVNQSLATLPENSRTTTVQSSNTPARFIPARSHQPFRTIRLNNQNSN</sequence>
<name>A0A2G5TDM5_9PELO</name>
<reference evidence="8" key="1">
    <citation type="submission" date="2017-10" db="EMBL/GenBank/DDBJ databases">
        <title>Rapid genome shrinkage in a self-fertile nematode reveals novel sperm competition proteins.</title>
        <authorList>
            <person name="Yin D."/>
            <person name="Schwarz E.M."/>
            <person name="Thomas C.G."/>
            <person name="Felde R.L."/>
            <person name="Korf I.F."/>
            <person name="Cutter A.D."/>
            <person name="Schartner C.M."/>
            <person name="Ralston E.J."/>
            <person name="Meyer B.J."/>
            <person name="Haag E.S."/>
        </authorList>
    </citation>
    <scope>NUCLEOTIDE SEQUENCE [LARGE SCALE GENOMIC DNA]</scope>
    <source>
        <strain evidence="8">JU1422</strain>
    </source>
</reference>
<dbReference type="GO" id="GO:0004930">
    <property type="term" value="F:G protein-coupled receptor activity"/>
    <property type="evidence" value="ECO:0007669"/>
    <property type="project" value="InterPro"/>
</dbReference>
<feature type="transmembrane region" description="Helical" evidence="5">
    <location>
        <begin position="124"/>
        <end position="143"/>
    </location>
</feature>
<protein>
    <recommendedName>
        <fullName evidence="6">7TM GPCR serpentine receptor class x (Srx) domain-containing protein</fullName>
    </recommendedName>
</protein>
<keyword evidence="4 5" id="KW-0472">Membrane</keyword>
<evidence type="ECO:0000256" key="3">
    <source>
        <dbReference type="ARBA" id="ARBA00022989"/>
    </source>
</evidence>
<dbReference type="GO" id="GO:0016020">
    <property type="term" value="C:membrane"/>
    <property type="evidence" value="ECO:0007669"/>
    <property type="project" value="UniProtKB-SubCell"/>
</dbReference>
<feature type="transmembrane region" description="Helical" evidence="5">
    <location>
        <begin position="64"/>
        <end position="87"/>
    </location>
</feature>
<keyword evidence="3 5" id="KW-1133">Transmembrane helix</keyword>
<keyword evidence="8" id="KW-1185">Reference proteome</keyword>
<gene>
    <name evidence="7" type="primary">Cnig_chr_V.g18268</name>
    <name evidence="7" type="ORF">B9Z55_018268</name>
</gene>
<dbReference type="Proteomes" id="UP000230233">
    <property type="component" value="Chromosome V"/>
</dbReference>
<accession>A0A2G5TDM5</accession>
<evidence type="ECO:0000259" key="6">
    <source>
        <dbReference type="Pfam" id="PF10328"/>
    </source>
</evidence>
<evidence type="ECO:0000313" key="7">
    <source>
        <dbReference type="EMBL" id="PIC25273.1"/>
    </source>
</evidence>
<feature type="transmembrane region" description="Helical" evidence="5">
    <location>
        <begin position="202"/>
        <end position="224"/>
    </location>
</feature>
<feature type="transmembrane region" description="Helical" evidence="5">
    <location>
        <begin position="170"/>
        <end position="196"/>
    </location>
</feature>
<dbReference type="OrthoDB" id="5948173at2759"/>
<evidence type="ECO:0000313" key="8">
    <source>
        <dbReference type="Proteomes" id="UP000230233"/>
    </source>
</evidence>
<dbReference type="SUPFAM" id="SSF81321">
    <property type="entry name" value="Family A G protein-coupled receptor-like"/>
    <property type="match status" value="1"/>
</dbReference>
<comment type="subcellular location">
    <subcellularLocation>
        <location evidence="1">Membrane</location>
    </subcellularLocation>
</comment>